<evidence type="ECO:0000256" key="1">
    <source>
        <dbReference type="SAM" id="MobiDB-lite"/>
    </source>
</evidence>
<protein>
    <submittedName>
        <fullName evidence="2">Uncharacterized protein</fullName>
    </submittedName>
</protein>
<evidence type="ECO:0000313" key="2">
    <source>
        <dbReference type="EMBL" id="MEQ2210724.1"/>
    </source>
</evidence>
<comment type="caution">
    <text evidence="2">The sequence shown here is derived from an EMBL/GenBank/DDBJ whole genome shotgun (WGS) entry which is preliminary data.</text>
</comment>
<reference evidence="2 3" key="1">
    <citation type="submission" date="2021-06" db="EMBL/GenBank/DDBJ databases">
        <authorList>
            <person name="Palmer J.M."/>
        </authorList>
    </citation>
    <scope>NUCLEOTIDE SEQUENCE [LARGE SCALE GENOMIC DNA]</scope>
    <source>
        <strain evidence="2 3">XC_2019</strain>
        <tissue evidence="2">Muscle</tissue>
    </source>
</reference>
<evidence type="ECO:0000313" key="3">
    <source>
        <dbReference type="Proteomes" id="UP001434883"/>
    </source>
</evidence>
<keyword evidence="3" id="KW-1185">Reference proteome</keyword>
<sequence length="76" mass="8713">MILLRRLYFQDTGICMSSIDDLTCTVKVKLCFSPQSNSAFSVKAETQKRTLRNGHHAESWKSFKQQSLQDSSDKIK</sequence>
<feature type="region of interest" description="Disordered" evidence="1">
    <location>
        <begin position="52"/>
        <end position="76"/>
    </location>
</feature>
<organism evidence="2 3">
    <name type="scientific">Xenoophorus captivus</name>
    <dbReference type="NCBI Taxonomy" id="1517983"/>
    <lineage>
        <taxon>Eukaryota</taxon>
        <taxon>Metazoa</taxon>
        <taxon>Chordata</taxon>
        <taxon>Craniata</taxon>
        <taxon>Vertebrata</taxon>
        <taxon>Euteleostomi</taxon>
        <taxon>Actinopterygii</taxon>
        <taxon>Neopterygii</taxon>
        <taxon>Teleostei</taxon>
        <taxon>Neoteleostei</taxon>
        <taxon>Acanthomorphata</taxon>
        <taxon>Ovalentaria</taxon>
        <taxon>Atherinomorphae</taxon>
        <taxon>Cyprinodontiformes</taxon>
        <taxon>Goodeidae</taxon>
        <taxon>Xenoophorus</taxon>
    </lineage>
</organism>
<name>A0ABV0RR63_9TELE</name>
<proteinExistence type="predicted"/>
<feature type="non-terminal residue" evidence="2">
    <location>
        <position position="76"/>
    </location>
</feature>
<dbReference type="Proteomes" id="UP001434883">
    <property type="component" value="Unassembled WGS sequence"/>
</dbReference>
<gene>
    <name evidence="2" type="ORF">XENOCAPTIV_018216</name>
</gene>
<dbReference type="EMBL" id="JAHRIN010054236">
    <property type="protein sequence ID" value="MEQ2210724.1"/>
    <property type="molecule type" value="Genomic_DNA"/>
</dbReference>
<accession>A0ABV0RR63</accession>